<protein>
    <submittedName>
        <fullName evidence="2">UPF0184 protein</fullName>
    </submittedName>
</protein>
<gene>
    <name evidence="2" type="ORF">Bhyg_09985</name>
</gene>
<dbReference type="EMBL" id="WJQU01000003">
    <property type="protein sequence ID" value="KAJ6637255.1"/>
    <property type="molecule type" value="Genomic_DNA"/>
</dbReference>
<dbReference type="OrthoDB" id="10050612at2759"/>
<keyword evidence="3" id="KW-1185">Reference proteome</keyword>
<dbReference type="Pfam" id="PF03670">
    <property type="entry name" value="UPF0184"/>
    <property type="match status" value="1"/>
</dbReference>
<dbReference type="Proteomes" id="UP001151699">
    <property type="component" value="Chromosome X"/>
</dbReference>
<evidence type="ECO:0000313" key="3">
    <source>
        <dbReference type="Proteomes" id="UP001151699"/>
    </source>
</evidence>
<sequence length="108" mass="12064">MSDQKELDQEHNNMSPKSGKDDKTSSSSSTVTADTVEQDLNEIDSVDSNLDSINTVLDFIEQRTDNIRAQLLELLTSSREIRQSIIEENSKTLSDNDNVGNKNSMDMP</sequence>
<dbReference type="AlphaFoldDB" id="A0A9Q0MSK8"/>
<feature type="compositionally biased region" description="Acidic residues" evidence="1">
    <location>
        <begin position="36"/>
        <end position="45"/>
    </location>
</feature>
<organism evidence="2 3">
    <name type="scientific">Pseudolycoriella hygida</name>
    <dbReference type="NCBI Taxonomy" id="35572"/>
    <lineage>
        <taxon>Eukaryota</taxon>
        <taxon>Metazoa</taxon>
        <taxon>Ecdysozoa</taxon>
        <taxon>Arthropoda</taxon>
        <taxon>Hexapoda</taxon>
        <taxon>Insecta</taxon>
        <taxon>Pterygota</taxon>
        <taxon>Neoptera</taxon>
        <taxon>Endopterygota</taxon>
        <taxon>Diptera</taxon>
        <taxon>Nematocera</taxon>
        <taxon>Sciaroidea</taxon>
        <taxon>Sciaridae</taxon>
        <taxon>Pseudolycoriella</taxon>
    </lineage>
</organism>
<evidence type="ECO:0000313" key="2">
    <source>
        <dbReference type="EMBL" id="KAJ6637255.1"/>
    </source>
</evidence>
<dbReference type="InterPro" id="IPR005374">
    <property type="entry name" value="BBLN_eukaryota"/>
</dbReference>
<dbReference type="PANTHER" id="PTHR34344:SF1">
    <property type="entry name" value="BUBLIN COILED-COIL PROTEIN"/>
    <property type="match status" value="1"/>
</dbReference>
<feature type="compositionally biased region" description="Basic and acidic residues" evidence="1">
    <location>
        <begin position="1"/>
        <end position="11"/>
    </location>
</feature>
<feature type="compositionally biased region" description="Polar residues" evidence="1">
    <location>
        <begin position="91"/>
        <end position="108"/>
    </location>
</feature>
<feature type="region of interest" description="Disordered" evidence="1">
    <location>
        <begin position="86"/>
        <end position="108"/>
    </location>
</feature>
<comment type="caution">
    <text evidence="2">The sequence shown here is derived from an EMBL/GenBank/DDBJ whole genome shotgun (WGS) entry which is preliminary data.</text>
</comment>
<accession>A0A9Q0MSK8</accession>
<feature type="region of interest" description="Disordered" evidence="1">
    <location>
        <begin position="1"/>
        <end position="48"/>
    </location>
</feature>
<feature type="compositionally biased region" description="Low complexity" evidence="1">
    <location>
        <begin position="25"/>
        <end position="35"/>
    </location>
</feature>
<proteinExistence type="predicted"/>
<reference evidence="2" key="1">
    <citation type="submission" date="2022-07" db="EMBL/GenBank/DDBJ databases">
        <authorList>
            <person name="Trinca V."/>
            <person name="Uliana J.V.C."/>
            <person name="Torres T.T."/>
            <person name="Ward R.J."/>
            <person name="Monesi N."/>
        </authorList>
    </citation>
    <scope>NUCLEOTIDE SEQUENCE</scope>
    <source>
        <strain evidence="2">HSMRA1968</strain>
        <tissue evidence="2">Whole embryos</tissue>
    </source>
</reference>
<name>A0A9Q0MSK8_9DIPT</name>
<dbReference type="PANTHER" id="PTHR34344">
    <property type="entry name" value="UPF0184 PROTEIN C9ORF16"/>
    <property type="match status" value="1"/>
</dbReference>
<evidence type="ECO:0000256" key="1">
    <source>
        <dbReference type="SAM" id="MobiDB-lite"/>
    </source>
</evidence>